<name>A0A7L8AGK8_9FLAO</name>
<organism evidence="2 3">
    <name type="scientific">Polaribacter haliotis</name>
    <dbReference type="NCBI Taxonomy" id="1888915"/>
    <lineage>
        <taxon>Bacteria</taxon>
        <taxon>Pseudomonadati</taxon>
        <taxon>Bacteroidota</taxon>
        <taxon>Flavobacteriia</taxon>
        <taxon>Flavobacteriales</taxon>
        <taxon>Flavobacteriaceae</taxon>
    </lineage>
</organism>
<dbReference type="Proteomes" id="UP000516764">
    <property type="component" value="Chromosome"/>
</dbReference>
<dbReference type="InterPro" id="IPR018306">
    <property type="entry name" value="Phage_T5_Orf172_DNA-bd"/>
</dbReference>
<dbReference type="RefSeq" id="WP_088355482.1">
    <property type="nucleotide sequence ID" value="NZ_CP061813.1"/>
</dbReference>
<gene>
    <name evidence="2" type="ORF">H9I45_01265</name>
</gene>
<evidence type="ECO:0000313" key="3">
    <source>
        <dbReference type="Proteomes" id="UP000516764"/>
    </source>
</evidence>
<evidence type="ECO:0000259" key="1">
    <source>
        <dbReference type="SMART" id="SM00974"/>
    </source>
</evidence>
<accession>A0A7L8AGK8</accession>
<dbReference type="Pfam" id="PF13455">
    <property type="entry name" value="MUG113"/>
    <property type="match status" value="1"/>
</dbReference>
<dbReference type="SMART" id="SM00974">
    <property type="entry name" value="T5orf172"/>
    <property type="match status" value="1"/>
</dbReference>
<dbReference type="EMBL" id="CP061813">
    <property type="protein sequence ID" value="QOD61100.1"/>
    <property type="molecule type" value="Genomic_DNA"/>
</dbReference>
<keyword evidence="3" id="KW-1185">Reference proteome</keyword>
<evidence type="ECO:0000313" key="2">
    <source>
        <dbReference type="EMBL" id="QOD61100.1"/>
    </source>
</evidence>
<sequence>MSKKKTLEDIFNDDEFGILDSKPKNSNVKTEDERLIESFQDINVFFEKNNREPEATNVTEFKLLSRLKALRKDAKKVEILKPYDSHNLLNTKEEVKSVEDILNDDDLGILDTDETLSIFKLKNVKSASERAETDFTARRKAMSNKDFAPYETQFKKVHKELREGKRKLKEFKDVEKNLEEGKYYVLDGVLLFLEKDGSENRQIGDRTRKDGRTITIFENGTVSNMFYRSLAKALYNNGSIVSDTDKDAEDELFKNANIITDEDDVTGWIYVLQSKSKNKEIASIKDLYKIGYSTVPVTERIKNASKEATYLMADVRIVNAYRIYNVITQDFESLIHRFFAEVCLNVDIKDEKGRRITPREWFVVPFQIIEKVISLIETGDIVNYKYDSVNQALLEN</sequence>
<protein>
    <submittedName>
        <fullName evidence="2">GIY-YIG nuclease family protein</fullName>
    </submittedName>
</protein>
<dbReference type="AlphaFoldDB" id="A0A7L8AGK8"/>
<proteinExistence type="predicted"/>
<reference evidence="2 3" key="1">
    <citation type="journal article" date="2016" name="Int. J. Syst. Evol. Microbiol.">
        <title>Polaribacter haliotis sp. nov., isolated from the gut of abalone Haliotis discus hannai.</title>
        <authorList>
            <person name="Kim Y.O."/>
            <person name="Park I.S."/>
            <person name="Park S."/>
            <person name="Nam B.H."/>
            <person name="Park J.M."/>
            <person name="Kim D.G."/>
            <person name="Yoon J.H."/>
        </authorList>
    </citation>
    <scope>NUCLEOTIDE SEQUENCE [LARGE SCALE GENOMIC DNA]</scope>
    <source>
        <strain evidence="2 3">KCTC 52418</strain>
    </source>
</reference>
<feature type="domain" description="Bacteriophage T5 Orf172 DNA-binding" evidence="1">
    <location>
        <begin position="282"/>
        <end position="376"/>
    </location>
</feature>
<dbReference type="OrthoDB" id="9814995at2"/>
<dbReference type="KEGG" id="phal:H9I45_01265"/>